<accession>A0A0E9TV33</accession>
<sequence length="46" mass="5251">MCTEASYLLKFNQIPLNSLDGASSYKTIIPNVLLKHLLVFFPSFLY</sequence>
<protein>
    <submittedName>
        <fullName evidence="1">Uncharacterized protein</fullName>
    </submittedName>
</protein>
<reference evidence="1" key="2">
    <citation type="journal article" date="2015" name="Fish Shellfish Immunol.">
        <title>Early steps in the European eel (Anguilla anguilla)-Vibrio vulnificus interaction in the gills: Role of the RtxA13 toxin.</title>
        <authorList>
            <person name="Callol A."/>
            <person name="Pajuelo D."/>
            <person name="Ebbesson L."/>
            <person name="Teles M."/>
            <person name="MacKenzie S."/>
            <person name="Amaro C."/>
        </authorList>
    </citation>
    <scope>NUCLEOTIDE SEQUENCE</scope>
</reference>
<proteinExistence type="predicted"/>
<organism evidence="1">
    <name type="scientific">Anguilla anguilla</name>
    <name type="common">European freshwater eel</name>
    <name type="synonym">Muraena anguilla</name>
    <dbReference type="NCBI Taxonomy" id="7936"/>
    <lineage>
        <taxon>Eukaryota</taxon>
        <taxon>Metazoa</taxon>
        <taxon>Chordata</taxon>
        <taxon>Craniata</taxon>
        <taxon>Vertebrata</taxon>
        <taxon>Euteleostomi</taxon>
        <taxon>Actinopterygii</taxon>
        <taxon>Neopterygii</taxon>
        <taxon>Teleostei</taxon>
        <taxon>Anguilliformes</taxon>
        <taxon>Anguillidae</taxon>
        <taxon>Anguilla</taxon>
    </lineage>
</organism>
<evidence type="ECO:0000313" key="1">
    <source>
        <dbReference type="EMBL" id="JAH56593.1"/>
    </source>
</evidence>
<dbReference type="AlphaFoldDB" id="A0A0E9TV33"/>
<name>A0A0E9TV33_ANGAN</name>
<dbReference type="EMBL" id="GBXM01051984">
    <property type="protein sequence ID" value="JAH56593.1"/>
    <property type="molecule type" value="Transcribed_RNA"/>
</dbReference>
<reference evidence="1" key="1">
    <citation type="submission" date="2014-11" db="EMBL/GenBank/DDBJ databases">
        <authorList>
            <person name="Amaro Gonzalez C."/>
        </authorList>
    </citation>
    <scope>NUCLEOTIDE SEQUENCE</scope>
</reference>